<dbReference type="Pfam" id="PF14284">
    <property type="entry name" value="PcfJ"/>
    <property type="match status" value="1"/>
</dbReference>
<sequence length="447" mass="52789">MTKNQKNIDGRLKPPQKFFDWCYSQIPTIKWSNKSQTIQSDRTGCRVIEKRLTKSSRLDFYDKFHSFAIVLVTSKRIEIQSYGFWSQYINGKQSIRMQLTNFEQMSENRVIQLTERCGVYAPGLTPNFSGQGAYSGTVFFENNWEEKIREISELKYLEFPSGMRYYHLPHMYKYRSEIEFLQKINAWRMATDLAYDVTEYDGWHVRKAVDCRVVTKKWLHENKRFFKNTDRSFRDYELERRIKARGGTLVSGIEKALTYQDINKIPKAAKMNRFQNWFLKNKVNFDYYVDYISMLNELDIPIDTDNLIMPKDLVKAHDNAVKLLIQHKSEIEQRKFEKRQKSLAKYEKVVGQYLFKPAYNSGELILEGKALSHCVGSARYTQDHANGKTTIIFVRPKDEPDKPFFTMEYQSGRIIQIRGKHNLSAPENIRQAAEQWLVEINKNTKHA</sequence>
<dbReference type="AlphaFoldDB" id="A0A3R9LQM5"/>
<dbReference type="EMBL" id="RJPY01000013">
    <property type="protein sequence ID" value="RSJ94841.1"/>
    <property type="molecule type" value="Genomic_DNA"/>
</dbReference>
<evidence type="ECO:0008006" key="3">
    <source>
        <dbReference type="Google" id="ProtNLM"/>
    </source>
</evidence>
<accession>A0A3R9LQM5</accession>
<proteinExistence type="predicted"/>
<name>A0A3R9LQM5_STRMT</name>
<dbReference type="InterPro" id="IPR025586">
    <property type="entry name" value="PcfJ"/>
</dbReference>
<gene>
    <name evidence="1" type="ORF">D8786_08565</name>
</gene>
<protein>
    <recommendedName>
        <fullName evidence="3">PcfJ-like protein</fullName>
    </recommendedName>
</protein>
<evidence type="ECO:0000313" key="2">
    <source>
        <dbReference type="Proteomes" id="UP000277773"/>
    </source>
</evidence>
<dbReference type="Proteomes" id="UP000277773">
    <property type="component" value="Unassembled WGS sequence"/>
</dbReference>
<evidence type="ECO:0000313" key="1">
    <source>
        <dbReference type="EMBL" id="RSJ94841.1"/>
    </source>
</evidence>
<comment type="caution">
    <text evidence="1">The sequence shown here is derived from an EMBL/GenBank/DDBJ whole genome shotgun (WGS) entry which is preliminary data.</text>
</comment>
<reference evidence="1 2" key="1">
    <citation type="submission" date="2018-11" db="EMBL/GenBank/DDBJ databases">
        <title>Species Designations Belie Phenotypic and Genotypic Heterogeneity in Oral Streptococci.</title>
        <authorList>
            <person name="Velsko I."/>
        </authorList>
    </citation>
    <scope>NUCLEOTIDE SEQUENCE [LARGE SCALE GENOMIC DNA]</scope>
    <source>
        <strain evidence="1 2">BCC08</strain>
    </source>
</reference>
<organism evidence="1 2">
    <name type="scientific">Streptococcus mitis</name>
    <dbReference type="NCBI Taxonomy" id="28037"/>
    <lineage>
        <taxon>Bacteria</taxon>
        <taxon>Bacillati</taxon>
        <taxon>Bacillota</taxon>
        <taxon>Bacilli</taxon>
        <taxon>Lactobacillales</taxon>
        <taxon>Streptococcaceae</taxon>
        <taxon>Streptococcus</taxon>
        <taxon>Streptococcus mitis group</taxon>
    </lineage>
</organism>
<dbReference type="RefSeq" id="WP_125852313.1">
    <property type="nucleotide sequence ID" value="NZ_RJPY01000013.1"/>
</dbReference>